<feature type="transmembrane region" description="Helical" evidence="1">
    <location>
        <begin position="12"/>
        <end position="33"/>
    </location>
</feature>
<keyword evidence="1" id="KW-0472">Membrane</keyword>
<accession>A0ABP9IC34</accession>
<feature type="transmembrane region" description="Helical" evidence="1">
    <location>
        <begin position="112"/>
        <end position="133"/>
    </location>
</feature>
<evidence type="ECO:0000256" key="1">
    <source>
        <dbReference type="SAM" id="Phobius"/>
    </source>
</evidence>
<dbReference type="Proteomes" id="UP001501195">
    <property type="component" value="Unassembled WGS sequence"/>
</dbReference>
<reference evidence="3" key="1">
    <citation type="journal article" date="2019" name="Int. J. Syst. Evol. Microbiol.">
        <title>The Global Catalogue of Microorganisms (GCM) 10K type strain sequencing project: providing services to taxonomists for standard genome sequencing and annotation.</title>
        <authorList>
            <consortium name="The Broad Institute Genomics Platform"/>
            <consortium name="The Broad Institute Genome Sequencing Center for Infectious Disease"/>
            <person name="Wu L."/>
            <person name="Ma J."/>
        </authorList>
    </citation>
    <scope>NUCLEOTIDE SEQUENCE [LARGE SCALE GENOMIC DNA]</scope>
    <source>
        <strain evidence="3">JCM 18126</strain>
    </source>
</reference>
<organism evidence="2 3">
    <name type="scientific">Kineococcus glutinatus</name>
    <dbReference type="NCBI Taxonomy" id="1070872"/>
    <lineage>
        <taxon>Bacteria</taxon>
        <taxon>Bacillati</taxon>
        <taxon>Actinomycetota</taxon>
        <taxon>Actinomycetes</taxon>
        <taxon>Kineosporiales</taxon>
        <taxon>Kineosporiaceae</taxon>
        <taxon>Kineococcus</taxon>
    </lineage>
</organism>
<keyword evidence="1" id="KW-0812">Transmembrane</keyword>
<proteinExistence type="predicted"/>
<dbReference type="RefSeq" id="WP_345713687.1">
    <property type="nucleotide sequence ID" value="NZ_BAABIL010000581.1"/>
</dbReference>
<evidence type="ECO:0008006" key="4">
    <source>
        <dbReference type="Google" id="ProtNLM"/>
    </source>
</evidence>
<dbReference type="EMBL" id="BAABIL010000581">
    <property type="protein sequence ID" value="GAA4993570.1"/>
    <property type="molecule type" value="Genomic_DNA"/>
</dbReference>
<evidence type="ECO:0000313" key="2">
    <source>
        <dbReference type="EMBL" id="GAA4993570.1"/>
    </source>
</evidence>
<comment type="caution">
    <text evidence="2">The sequence shown here is derived from an EMBL/GenBank/DDBJ whole genome shotgun (WGS) entry which is preliminary data.</text>
</comment>
<gene>
    <name evidence="2" type="ORF">GCM10023225_31430</name>
</gene>
<evidence type="ECO:0000313" key="3">
    <source>
        <dbReference type="Proteomes" id="UP001501195"/>
    </source>
</evidence>
<sequence>MNRPAPDRRRGGWQLAAGAVFAVALSVMMTWFYHHPRLALADDGVEFRTVVTAVDDGRRGPEHVAVAAAPSAPGAPTWIRTFSQYHTGDGVVVRYDPDEPDVAYVVGDEHVIYAYLYPGIVVMMVGGLIAGGIRRLLLARSARAAAIATRRVPVLAHEEDGA</sequence>
<keyword evidence="1" id="KW-1133">Transmembrane helix</keyword>
<protein>
    <recommendedName>
        <fullName evidence="4">DUF3592 domain-containing protein</fullName>
    </recommendedName>
</protein>
<name>A0ABP9IC34_9ACTN</name>
<keyword evidence="3" id="KW-1185">Reference proteome</keyword>